<dbReference type="Proteomes" id="UP000198951">
    <property type="component" value="Unassembled WGS sequence"/>
</dbReference>
<protein>
    <submittedName>
        <fullName evidence="1">Uncharacterized protein</fullName>
    </submittedName>
</protein>
<evidence type="ECO:0000313" key="2">
    <source>
        <dbReference type="Proteomes" id="UP000198951"/>
    </source>
</evidence>
<dbReference type="RefSeq" id="WP_091092632.1">
    <property type="nucleotide sequence ID" value="NZ_FNRD01000013.1"/>
</dbReference>
<gene>
    <name evidence="1" type="ORF">SAMN05443667_113112</name>
</gene>
<dbReference type="OrthoDB" id="837641at2"/>
<proteinExistence type="predicted"/>
<name>A0A1H4FH87_9FLAO</name>
<sequence>MPRPANYNKTVDDCLTISMTKLKEWEYLKRGCKSGVISWSRNGDTHSKINIEVSFLEFEKYIVLNYIASGEPKNYKVKIIEVPSNLGKGYLYYFKCPVTHKLCRKLYLDSGMFLHRTAFNMIYEKQTESKKWRSLTAVFDKAFVPDAVYSERYKKYFKTHYSGKPTKRYLKLEKRIKLADSFPSGTLERLMIM</sequence>
<dbReference type="AlphaFoldDB" id="A0A1H4FH87"/>
<evidence type="ECO:0000313" key="1">
    <source>
        <dbReference type="EMBL" id="SEA96645.1"/>
    </source>
</evidence>
<accession>A0A1H4FH87</accession>
<dbReference type="EMBL" id="FNRD01000013">
    <property type="protein sequence ID" value="SEA96645.1"/>
    <property type="molecule type" value="Genomic_DNA"/>
</dbReference>
<reference evidence="2" key="1">
    <citation type="submission" date="2016-10" db="EMBL/GenBank/DDBJ databases">
        <authorList>
            <person name="Varghese N."/>
            <person name="Submissions S."/>
        </authorList>
    </citation>
    <scope>NUCLEOTIDE SEQUENCE [LARGE SCALE GENOMIC DNA]</scope>
    <source>
        <strain evidence="2">DSM 22376</strain>
    </source>
</reference>
<keyword evidence="2" id="KW-1185">Reference proteome</keyword>
<organism evidence="1 2">
    <name type="scientific">Flavobacterium gillisiae</name>
    <dbReference type="NCBI Taxonomy" id="150146"/>
    <lineage>
        <taxon>Bacteria</taxon>
        <taxon>Pseudomonadati</taxon>
        <taxon>Bacteroidota</taxon>
        <taxon>Flavobacteriia</taxon>
        <taxon>Flavobacteriales</taxon>
        <taxon>Flavobacteriaceae</taxon>
        <taxon>Flavobacterium</taxon>
    </lineage>
</organism>